<dbReference type="GO" id="GO:0004022">
    <property type="term" value="F:alcohol dehydrogenase (NAD+) activity"/>
    <property type="evidence" value="ECO:0007669"/>
    <property type="project" value="TreeGrafter"/>
</dbReference>
<dbReference type="PANTHER" id="PTHR42940:SF7">
    <property type="entry name" value="ALCOHOL DEHYDROGENASE-LIKE N-TERMINAL DOMAIN-CONTAINING PROTEIN"/>
    <property type="match status" value="1"/>
</dbReference>
<dbReference type="InterPro" id="IPR011032">
    <property type="entry name" value="GroES-like_sf"/>
</dbReference>
<dbReference type="EMBL" id="CP138582">
    <property type="protein sequence ID" value="WPG99776.1"/>
    <property type="molecule type" value="Genomic_DNA"/>
</dbReference>
<gene>
    <name evidence="7" type="ORF">R9X50_00259500</name>
</gene>
<evidence type="ECO:0000256" key="4">
    <source>
        <dbReference type="ARBA" id="ARBA00022833"/>
    </source>
</evidence>
<accession>A0AAQ3M7A0</accession>
<proteinExistence type="inferred from homology"/>
<keyword evidence="8" id="KW-1185">Reference proteome</keyword>
<name>A0AAQ3M7A0_9PEZI</name>
<protein>
    <recommendedName>
        <fullName evidence="6">Alcohol dehydrogenase-like N-terminal domain-containing protein</fullName>
    </recommendedName>
</protein>
<evidence type="ECO:0000256" key="1">
    <source>
        <dbReference type="ARBA" id="ARBA00001947"/>
    </source>
</evidence>
<comment type="similarity">
    <text evidence="2">Belongs to the zinc-containing alcohol dehydrogenase family.</text>
</comment>
<feature type="domain" description="Alcohol dehydrogenase-like N-terminal" evidence="6">
    <location>
        <begin position="4"/>
        <end position="85"/>
    </location>
</feature>
<dbReference type="PANTHER" id="PTHR42940">
    <property type="entry name" value="ALCOHOL DEHYDROGENASE 1-RELATED"/>
    <property type="match status" value="1"/>
</dbReference>
<evidence type="ECO:0000259" key="6">
    <source>
        <dbReference type="Pfam" id="PF08240"/>
    </source>
</evidence>
<dbReference type="SUPFAM" id="SSF51735">
    <property type="entry name" value="NAD(P)-binding Rossmann-fold domains"/>
    <property type="match status" value="1"/>
</dbReference>
<dbReference type="Proteomes" id="UP001303373">
    <property type="component" value="Chromosome 3"/>
</dbReference>
<evidence type="ECO:0000313" key="7">
    <source>
        <dbReference type="EMBL" id="WPG99776.1"/>
    </source>
</evidence>
<sequence>MSPPRVQQLGHEYVGTIVAIPTSETKSQIGDRVGGAWHGAHDSACRACSRGVFQMCDNKAINGVSRNGGYGEYATIRTEAGVRIPNHADPATVAPLLCADVTVFNGMRLMGIPAGEVVAVQGLGGVNLPLTLNLHRFENPDEEASSAISRFIMRDLAMPLGATDYIDTLASDIAADLQELGGAAFIIVTAPNTNVIGSLLAGLAVQGKFLVYTAIVPVSFDTILLVPRALSVCGYGRVNMHVIRKKRLLLRRCMALSA</sequence>
<keyword evidence="4" id="KW-0862">Zinc</keyword>
<keyword evidence="3" id="KW-0479">Metal-binding</keyword>
<evidence type="ECO:0000256" key="3">
    <source>
        <dbReference type="ARBA" id="ARBA00022723"/>
    </source>
</evidence>
<dbReference type="SUPFAM" id="SSF50129">
    <property type="entry name" value="GroES-like"/>
    <property type="match status" value="1"/>
</dbReference>
<dbReference type="InterPro" id="IPR013154">
    <property type="entry name" value="ADH-like_N"/>
</dbReference>
<evidence type="ECO:0000313" key="8">
    <source>
        <dbReference type="Proteomes" id="UP001303373"/>
    </source>
</evidence>
<dbReference type="GO" id="GO:0046872">
    <property type="term" value="F:metal ion binding"/>
    <property type="evidence" value="ECO:0007669"/>
    <property type="project" value="UniProtKB-KW"/>
</dbReference>
<dbReference type="AlphaFoldDB" id="A0AAQ3M7A0"/>
<comment type="cofactor">
    <cofactor evidence="1">
        <name>Zn(2+)</name>
        <dbReference type="ChEBI" id="CHEBI:29105"/>
    </cofactor>
</comment>
<dbReference type="Pfam" id="PF08240">
    <property type="entry name" value="ADH_N"/>
    <property type="match status" value="1"/>
</dbReference>
<organism evidence="7 8">
    <name type="scientific">Acrodontium crateriforme</name>
    <dbReference type="NCBI Taxonomy" id="150365"/>
    <lineage>
        <taxon>Eukaryota</taxon>
        <taxon>Fungi</taxon>
        <taxon>Dikarya</taxon>
        <taxon>Ascomycota</taxon>
        <taxon>Pezizomycotina</taxon>
        <taxon>Dothideomycetes</taxon>
        <taxon>Dothideomycetidae</taxon>
        <taxon>Mycosphaerellales</taxon>
        <taxon>Teratosphaeriaceae</taxon>
        <taxon>Acrodontium</taxon>
    </lineage>
</organism>
<evidence type="ECO:0000256" key="5">
    <source>
        <dbReference type="ARBA" id="ARBA00023002"/>
    </source>
</evidence>
<dbReference type="InterPro" id="IPR036291">
    <property type="entry name" value="NAD(P)-bd_dom_sf"/>
</dbReference>
<reference evidence="7 8" key="1">
    <citation type="submission" date="2023-11" db="EMBL/GenBank/DDBJ databases">
        <title>An acidophilic fungus is an integral part of prey digestion in a carnivorous sundew plant.</title>
        <authorList>
            <person name="Tsai I.J."/>
        </authorList>
    </citation>
    <scope>NUCLEOTIDE SEQUENCE [LARGE SCALE GENOMIC DNA]</scope>
    <source>
        <strain evidence="7">169a</strain>
    </source>
</reference>
<dbReference type="Gene3D" id="3.40.50.720">
    <property type="entry name" value="NAD(P)-binding Rossmann-like Domain"/>
    <property type="match status" value="1"/>
</dbReference>
<dbReference type="Gene3D" id="3.90.180.10">
    <property type="entry name" value="Medium-chain alcohol dehydrogenases, catalytic domain"/>
    <property type="match status" value="1"/>
</dbReference>
<evidence type="ECO:0000256" key="2">
    <source>
        <dbReference type="ARBA" id="ARBA00008072"/>
    </source>
</evidence>
<keyword evidence="5" id="KW-0560">Oxidoreductase</keyword>
<dbReference type="GO" id="GO:0005737">
    <property type="term" value="C:cytoplasm"/>
    <property type="evidence" value="ECO:0007669"/>
    <property type="project" value="TreeGrafter"/>
</dbReference>